<comment type="caution">
    <text evidence="1">The sequence shown here is derived from an EMBL/GenBank/DDBJ whole genome shotgun (WGS) entry which is preliminary data.</text>
</comment>
<name>A0A9D1QUI6_9LACO</name>
<evidence type="ECO:0000313" key="1">
    <source>
        <dbReference type="EMBL" id="HIW72532.1"/>
    </source>
</evidence>
<reference evidence="1" key="1">
    <citation type="journal article" date="2021" name="PeerJ">
        <title>Extensive microbial diversity within the chicken gut microbiome revealed by metagenomics and culture.</title>
        <authorList>
            <person name="Gilroy R."/>
            <person name="Ravi A."/>
            <person name="Getino M."/>
            <person name="Pursley I."/>
            <person name="Horton D.L."/>
            <person name="Alikhan N.F."/>
            <person name="Baker D."/>
            <person name="Gharbi K."/>
            <person name="Hall N."/>
            <person name="Watson M."/>
            <person name="Adriaenssens E.M."/>
            <person name="Foster-Nyarko E."/>
            <person name="Jarju S."/>
            <person name="Secka A."/>
            <person name="Antonio M."/>
            <person name="Oren A."/>
            <person name="Chaudhuri R.R."/>
            <person name="La Ragione R."/>
            <person name="Hildebrand F."/>
            <person name="Pallen M.J."/>
        </authorList>
    </citation>
    <scope>NUCLEOTIDE SEQUENCE</scope>
    <source>
        <strain evidence="1">CHK173-259</strain>
    </source>
</reference>
<protein>
    <submittedName>
        <fullName evidence="1">Uncharacterized protein</fullName>
    </submittedName>
</protein>
<reference evidence="1" key="2">
    <citation type="submission" date="2021-04" db="EMBL/GenBank/DDBJ databases">
        <authorList>
            <person name="Gilroy R."/>
        </authorList>
    </citation>
    <scope>NUCLEOTIDE SEQUENCE</scope>
    <source>
        <strain evidence="1">CHK173-259</strain>
    </source>
</reference>
<sequence>MGQAADIKQIIVLIKSNRRKWRISHRQKNMAAMVILGIDLDEILNEIYAKITWLDYVSGPEYDNHIPLIPGPVWVFGMNLEDVECYLKFQVKDKNIIFWISAHPAEHHLVYPYK</sequence>
<dbReference type="EMBL" id="DXGJ01000062">
    <property type="protein sequence ID" value="HIW72532.1"/>
    <property type="molecule type" value="Genomic_DNA"/>
</dbReference>
<evidence type="ECO:0000313" key="2">
    <source>
        <dbReference type="Proteomes" id="UP000886822"/>
    </source>
</evidence>
<dbReference type="Proteomes" id="UP000886822">
    <property type="component" value="Unassembled WGS sequence"/>
</dbReference>
<organism evidence="1 2">
    <name type="scientific">Candidatus Levilactobacillus faecigallinarum</name>
    <dbReference type="NCBI Taxonomy" id="2838638"/>
    <lineage>
        <taxon>Bacteria</taxon>
        <taxon>Bacillati</taxon>
        <taxon>Bacillota</taxon>
        <taxon>Bacilli</taxon>
        <taxon>Lactobacillales</taxon>
        <taxon>Lactobacillaceae</taxon>
        <taxon>Levilactobacillus</taxon>
    </lineage>
</organism>
<proteinExistence type="predicted"/>
<accession>A0A9D1QUI6</accession>
<gene>
    <name evidence="1" type="ORF">H9875_07905</name>
</gene>
<dbReference type="AlphaFoldDB" id="A0A9D1QUI6"/>